<evidence type="ECO:0000259" key="4">
    <source>
        <dbReference type="PROSITE" id="PS50097"/>
    </source>
</evidence>
<evidence type="ECO:0000256" key="2">
    <source>
        <dbReference type="ARBA" id="ARBA00022737"/>
    </source>
</evidence>
<dbReference type="Gene3D" id="2.120.10.80">
    <property type="entry name" value="Kelch-type beta propeller"/>
    <property type="match status" value="1"/>
</dbReference>
<dbReference type="PROSITE" id="PS50097">
    <property type="entry name" value="BTB"/>
    <property type="match status" value="1"/>
</dbReference>
<dbReference type="InterPro" id="IPR000210">
    <property type="entry name" value="BTB/POZ_dom"/>
</dbReference>
<dbReference type="Pfam" id="PF01344">
    <property type="entry name" value="Kelch_1"/>
    <property type="match status" value="3"/>
</dbReference>
<dbReference type="FunFam" id="1.25.40.420:FF:000001">
    <property type="entry name" value="Kelch-like family member 12"/>
    <property type="match status" value="1"/>
</dbReference>
<dbReference type="Pfam" id="PF24681">
    <property type="entry name" value="Kelch_KLHDC2_KLHL20_DRC7"/>
    <property type="match status" value="1"/>
</dbReference>
<dbReference type="Pfam" id="PF07707">
    <property type="entry name" value="BACK"/>
    <property type="match status" value="1"/>
</dbReference>
<dbReference type="Gene3D" id="3.30.710.10">
    <property type="entry name" value="Potassium Channel Kv1.1, Chain A"/>
    <property type="match status" value="1"/>
</dbReference>
<dbReference type="InterPro" id="IPR015915">
    <property type="entry name" value="Kelch-typ_b-propeller"/>
</dbReference>
<dbReference type="PIRSF" id="PIRSF037037">
    <property type="entry name" value="Kelch-like_protein_gigaxonin"/>
    <property type="match status" value="1"/>
</dbReference>
<organism evidence="5 6">
    <name type="scientific">Hypsibius exemplaris</name>
    <name type="common">Freshwater tardigrade</name>
    <dbReference type="NCBI Taxonomy" id="2072580"/>
    <lineage>
        <taxon>Eukaryota</taxon>
        <taxon>Metazoa</taxon>
        <taxon>Ecdysozoa</taxon>
        <taxon>Tardigrada</taxon>
        <taxon>Eutardigrada</taxon>
        <taxon>Parachela</taxon>
        <taxon>Hypsibioidea</taxon>
        <taxon>Hypsibiidae</taxon>
        <taxon>Hypsibius</taxon>
    </lineage>
</organism>
<reference evidence="6" key="1">
    <citation type="submission" date="2017-01" db="EMBL/GenBank/DDBJ databases">
        <title>Comparative genomics of anhydrobiosis in the tardigrade Hypsibius dujardini.</title>
        <authorList>
            <person name="Yoshida Y."/>
            <person name="Koutsovoulos G."/>
            <person name="Laetsch D."/>
            <person name="Stevens L."/>
            <person name="Kumar S."/>
            <person name="Horikawa D."/>
            <person name="Ishino K."/>
            <person name="Komine S."/>
            <person name="Tomita M."/>
            <person name="Blaxter M."/>
            <person name="Arakawa K."/>
        </authorList>
    </citation>
    <scope>NUCLEOTIDE SEQUENCE [LARGE SCALE GENOMIC DNA]</scope>
    <source>
        <strain evidence="6">Z151</strain>
    </source>
</reference>
<proteinExistence type="predicted"/>
<dbReference type="PANTHER" id="PTHR45632">
    <property type="entry name" value="LD33804P"/>
    <property type="match status" value="1"/>
</dbReference>
<protein>
    <submittedName>
        <fullName evidence="5">Kelch-like protein 20</fullName>
    </submittedName>
</protein>
<dbReference type="InterPro" id="IPR017096">
    <property type="entry name" value="BTB-kelch_protein"/>
</dbReference>
<feature type="domain" description="BTB" evidence="4">
    <location>
        <begin position="69"/>
        <end position="138"/>
    </location>
</feature>
<dbReference type="InterPro" id="IPR006652">
    <property type="entry name" value="Kelch_1"/>
</dbReference>
<keyword evidence="1" id="KW-0880">Kelch repeat</keyword>
<dbReference type="Gene3D" id="1.25.40.420">
    <property type="match status" value="1"/>
</dbReference>
<accession>A0A1W0WH89</accession>
<evidence type="ECO:0000313" key="5">
    <source>
        <dbReference type="EMBL" id="OQV14571.1"/>
    </source>
</evidence>
<dbReference type="InterPro" id="IPR011705">
    <property type="entry name" value="BACK"/>
</dbReference>
<evidence type="ECO:0000313" key="6">
    <source>
        <dbReference type="Proteomes" id="UP000192578"/>
    </source>
</evidence>
<dbReference type="SMART" id="SM00225">
    <property type="entry name" value="BTB"/>
    <property type="match status" value="1"/>
</dbReference>
<dbReference type="SMART" id="SM00875">
    <property type="entry name" value="BACK"/>
    <property type="match status" value="1"/>
</dbReference>
<dbReference type="AlphaFoldDB" id="A0A1W0WH89"/>
<dbReference type="Pfam" id="PF00651">
    <property type="entry name" value="BTB"/>
    <property type="match status" value="1"/>
</dbReference>
<gene>
    <name evidence="5" type="ORF">BV898_11291</name>
</gene>
<comment type="caution">
    <text evidence="5">The sequence shown here is derived from an EMBL/GenBank/DDBJ whole genome shotgun (WGS) entry which is preliminary data.</text>
</comment>
<dbReference type="SUPFAM" id="SSF117281">
    <property type="entry name" value="Kelch motif"/>
    <property type="match status" value="1"/>
</dbReference>
<dbReference type="SMART" id="SM00612">
    <property type="entry name" value="Kelch"/>
    <property type="match status" value="6"/>
</dbReference>
<dbReference type="OrthoDB" id="45365at2759"/>
<sequence>MASGLDGDMKKSGGNNNIEASFCSNSRLHSAAATASTNPDEVSFSYTNSQHPKALLQGLQFLRQSDTFCDVILKGQEPSESFPCHRLVLSACSPFFRAMFTSNLAESRKDTVPLPNIAPATLKDLLDYMYTSEMCIEQKNVQSLLAAATFLDITPVRDACCSFMERNMDESNCLMIHCFAEMHSCTSLAEKAKTFALQRFPSVSRCSEFLDMASDKVIDLIESDDLYVEHEETVFDAAVRWLDHGGIDSAARRAQFHEILKHVRLPLLSPYFLEDFVVHLPAIQQDAGAQELLSEARYYHELPNRRAEWTSPRCRLRKSSGFAEVIVCVGGEDDKVVLRSVECFNPITASWSHLKSLPFAVSKAGVVITGDNFMYLCGGEYPDGSATRSVFRYDPVLDEWREMAPLHTARSEIGVALVDDFIYAVGGTDRARPLETVEKFDPKTNKWQNVASLRVSISCASVVALKSFLYVFGGVTDGNSDSTNYAFRYDPKLDHWADLARMPTPRSGCASCVGPSGRIFVVGGLVSSQETLCRVDVYDPCLNTWSTVADMLNRRYRPGIAILDSRIFVLGGETYPDVHSNEIESYDEERNVWESHKSELPCSRSWLSCAVMRVKKGDPADAPPHRQQSRDGRVGWMRP</sequence>
<name>A0A1W0WH89_HYPEX</name>
<dbReference type="InterPro" id="IPR011333">
    <property type="entry name" value="SKP1/BTB/POZ_sf"/>
</dbReference>
<dbReference type="SUPFAM" id="SSF54695">
    <property type="entry name" value="POZ domain"/>
    <property type="match status" value="1"/>
</dbReference>
<keyword evidence="2" id="KW-0677">Repeat</keyword>
<keyword evidence="6" id="KW-1185">Reference proteome</keyword>
<dbReference type="EMBL" id="MTYJ01000103">
    <property type="protein sequence ID" value="OQV14571.1"/>
    <property type="molecule type" value="Genomic_DNA"/>
</dbReference>
<evidence type="ECO:0000256" key="1">
    <source>
        <dbReference type="ARBA" id="ARBA00022441"/>
    </source>
</evidence>
<dbReference type="Proteomes" id="UP000192578">
    <property type="component" value="Unassembled WGS sequence"/>
</dbReference>
<dbReference type="PANTHER" id="PTHR45632:SF3">
    <property type="entry name" value="KELCH-LIKE PROTEIN 32"/>
    <property type="match status" value="1"/>
</dbReference>
<feature type="region of interest" description="Disordered" evidence="3">
    <location>
        <begin position="616"/>
        <end position="639"/>
    </location>
</feature>
<evidence type="ECO:0000256" key="3">
    <source>
        <dbReference type="SAM" id="MobiDB-lite"/>
    </source>
</evidence>